<dbReference type="PATRIC" id="fig|742743.3.peg.1264"/>
<organism evidence="2 3">
    <name type="scientific">Dialister succinatiphilus YIT 11850</name>
    <dbReference type="NCBI Taxonomy" id="742743"/>
    <lineage>
        <taxon>Bacteria</taxon>
        <taxon>Bacillati</taxon>
        <taxon>Bacillota</taxon>
        <taxon>Negativicutes</taxon>
        <taxon>Veillonellales</taxon>
        <taxon>Veillonellaceae</taxon>
        <taxon>Dialister</taxon>
    </lineage>
</organism>
<comment type="caution">
    <text evidence="2">The sequence shown here is derived from an EMBL/GenBank/DDBJ whole genome shotgun (WGS) entry which is preliminary data.</text>
</comment>
<evidence type="ECO:0000313" key="3">
    <source>
        <dbReference type="Proteomes" id="UP000003277"/>
    </source>
</evidence>
<protein>
    <submittedName>
        <fullName evidence="2">Uncharacterized protein</fullName>
    </submittedName>
</protein>
<evidence type="ECO:0000313" key="1">
    <source>
        <dbReference type="EMBL" id="EHO61944.1"/>
    </source>
</evidence>
<accession>H1D0V7</accession>
<dbReference type="OrthoDB" id="1934790at2"/>
<dbReference type="AlphaFoldDB" id="H1D0V7"/>
<dbReference type="EMBL" id="ADLT01000043">
    <property type="protein sequence ID" value="EHO62836.1"/>
    <property type="molecule type" value="Genomic_DNA"/>
</dbReference>
<evidence type="ECO:0000313" key="2">
    <source>
        <dbReference type="EMBL" id="EHO62836.1"/>
    </source>
</evidence>
<sequence>MTEELERLRNQIIKLVEEKGYPGELGALAADSLGSEKAMTRMIGWLSHSEPRSAEDIADEMLAICEDRDNWRKKKEAEFYQQKYNQYLWDMKK</sequence>
<proteinExistence type="predicted"/>
<name>H1D0V7_9FIRM</name>
<gene>
    <name evidence="2" type="ORF">HMPREF9453_01245</name>
    <name evidence="1" type="ORF">HMPREF9453_02136</name>
</gene>
<keyword evidence="3" id="KW-1185">Reference proteome</keyword>
<dbReference type="EMBL" id="ADLT01000090">
    <property type="protein sequence ID" value="EHO61944.1"/>
    <property type="molecule type" value="Genomic_DNA"/>
</dbReference>
<dbReference type="Proteomes" id="UP000003277">
    <property type="component" value="Unassembled WGS sequence"/>
</dbReference>
<dbReference type="HOGENOM" id="CLU_168792_1_0_9"/>
<reference evidence="2 3" key="1">
    <citation type="submission" date="2011-11" db="EMBL/GenBank/DDBJ databases">
        <title>The Genome Sequence of Dialister succinatiphilus YIT 11850.</title>
        <authorList>
            <consortium name="The Broad Institute Genome Sequencing Platform"/>
            <person name="Earl A."/>
            <person name="Ward D."/>
            <person name="Feldgarden M."/>
            <person name="Gevers D."/>
            <person name="Morotomi M."/>
            <person name="Young S.K."/>
            <person name="Zeng Q."/>
            <person name="Gargeya S."/>
            <person name="Fitzgerald M."/>
            <person name="Haas B."/>
            <person name="Abouelleil A."/>
            <person name="Alvarado L."/>
            <person name="Arachchi H.M."/>
            <person name="Berlin A."/>
            <person name="Brown A."/>
            <person name="Chapman S.B."/>
            <person name="Dunbar C."/>
            <person name="Gearin G."/>
            <person name="Goldberg J."/>
            <person name="Griggs A."/>
            <person name="Gujja S."/>
            <person name="Heiman D."/>
            <person name="Howarth C."/>
            <person name="Lui A."/>
            <person name="MacDonald P.J.P."/>
            <person name="Montmayeur A."/>
            <person name="Murphy C."/>
            <person name="Neiman D."/>
            <person name="Pearson M."/>
            <person name="Priest M."/>
            <person name="Roberts A."/>
            <person name="Saif S."/>
            <person name="Shea T."/>
            <person name="Sisk P."/>
            <person name="Stolte C."/>
            <person name="Sykes S."/>
            <person name="Wortman J."/>
            <person name="Nusbaum C."/>
            <person name="Birren B."/>
        </authorList>
    </citation>
    <scope>NUCLEOTIDE SEQUENCE [LARGE SCALE GENOMIC DNA]</scope>
    <source>
        <strain evidence="2 3">YIT 11850</strain>
    </source>
</reference>
<dbReference type="eggNOG" id="ENOG50333SC">
    <property type="taxonomic scope" value="Bacteria"/>
</dbReference>